<keyword evidence="3 7" id="KW-0808">Transferase</keyword>
<evidence type="ECO:0000256" key="2">
    <source>
        <dbReference type="ARBA" id="ARBA00022556"/>
    </source>
</evidence>
<sequence length="347" mass="35167">MADPRFFNRAGPFTLADLAQRSGAEIAPGCDPGLVLSDVAALDAADQGQLSFLDNKKYVAAFSATKAGAVVVHPALASKAPAGVALLLSRNPYKAYALCAQAFYPATAPTGTISAGAHVDPTAEVGQGTDIAAGAVVEAGAVIGARCRIGPNATIGINVRLGDDTVIGANASLTHCVVGSRVTIYPGARIGQDGFGFAMDLAGHVRVPQMGRVLIEDDVEIGANATVDRGAGPDTIIGRGCMIDNLVQIGHNVHLGAGCVIVAQAGISGSTRLDHHVVLAAQAGVTGHLKIGAGAQIAAQSGVMRDVEPGEKVGGSPAVPMRQWLRQVAALGRLVRGRNGQGDGRDD</sequence>
<dbReference type="InterPro" id="IPR007691">
    <property type="entry name" value="LpxD"/>
</dbReference>
<dbReference type="UniPathway" id="UPA00973"/>
<dbReference type="NCBIfam" id="TIGR01853">
    <property type="entry name" value="lipid_A_lpxD"/>
    <property type="match status" value="1"/>
</dbReference>
<dbReference type="InterPro" id="IPR018357">
    <property type="entry name" value="Hexapep_transf_CS"/>
</dbReference>
<dbReference type="GO" id="GO:0103118">
    <property type="term" value="F:UDP-3-O-[(3R)-3-hydroxyacyl]-glucosamine N-acyltransferase activity"/>
    <property type="evidence" value="ECO:0007669"/>
    <property type="project" value="UniProtKB-EC"/>
</dbReference>
<gene>
    <name evidence="7" type="primary">lpxD</name>
    <name evidence="9" type="ORF">FBZ90_103214</name>
</gene>
<comment type="caution">
    <text evidence="9">The sequence shown here is derived from an EMBL/GenBank/DDBJ whole genome shotgun (WGS) entry which is preliminary data.</text>
</comment>
<dbReference type="Pfam" id="PF04613">
    <property type="entry name" value="LpxD"/>
    <property type="match status" value="1"/>
</dbReference>
<dbReference type="HAMAP" id="MF_00523">
    <property type="entry name" value="LpxD"/>
    <property type="match status" value="1"/>
</dbReference>
<keyword evidence="5 7" id="KW-0443">Lipid metabolism</keyword>
<keyword evidence="1 7" id="KW-0444">Lipid biosynthesis</keyword>
<keyword evidence="6 7" id="KW-0012">Acyltransferase</keyword>
<dbReference type="GO" id="GO:0016410">
    <property type="term" value="F:N-acyltransferase activity"/>
    <property type="evidence" value="ECO:0007669"/>
    <property type="project" value="InterPro"/>
</dbReference>
<dbReference type="Proteomes" id="UP000315751">
    <property type="component" value="Unassembled WGS sequence"/>
</dbReference>
<comment type="pathway">
    <text evidence="7">Bacterial outer membrane biogenesis; LPS lipid A biosynthesis.</text>
</comment>
<evidence type="ECO:0000256" key="4">
    <source>
        <dbReference type="ARBA" id="ARBA00022737"/>
    </source>
</evidence>
<dbReference type="Pfam" id="PF00132">
    <property type="entry name" value="Hexapep"/>
    <property type="match status" value="2"/>
</dbReference>
<evidence type="ECO:0000256" key="6">
    <source>
        <dbReference type="ARBA" id="ARBA00023315"/>
    </source>
</evidence>
<dbReference type="CDD" id="cd03352">
    <property type="entry name" value="LbH_LpxD"/>
    <property type="match status" value="1"/>
</dbReference>
<dbReference type="Gene3D" id="3.40.1390.10">
    <property type="entry name" value="MurE/MurF, N-terminal domain"/>
    <property type="match status" value="1"/>
</dbReference>
<dbReference type="NCBIfam" id="NF002060">
    <property type="entry name" value="PRK00892.1"/>
    <property type="match status" value="1"/>
</dbReference>
<name>A0A560HD39_9PROT</name>
<evidence type="ECO:0000313" key="9">
    <source>
        <dbReference type="EMBL" id="TWB44307.1"/>
    </source>
</evidence>
<comment type="function">
    <text evidence="7">Catalyzes the N-acylation of UDP-3-O-acylglucosamine using 3-hydroxyacyl-ACP as the acyl donor. Is involved in the biosynthesis of lipid A, a phosphorylated glycolipid that anchors the lipopolysaccharide to the outer membrane of the cell.</text>
</comment>
<dbReference type="InterPro" id="IPR011004">
    <property type="entry name" value="Trimer_LpxA-like_sf"/>
</dbReference>
<evidence type="ECO:0000259" key="8">
    <source>
        <dbReference type="Pfam" id="PF04613"/>
    </source>
</evidence>
<dbReference type="EC" id="2.3.1.191" evidence="7"/>
<comment type="similarity">
    <text evidence="7">Belongs to the transferase hexapeptide repeat family. LpxD subfamily.</text>
</comment>
<organism evidence="9 10">
    <name type="scientific">Nitrospirillum amazonense</name>
    <dbReference type="NCBI Taxonomy" id="28077"/>
    <lineage>
        <taxon>Bacteria</taxon>
        <taxon>Pseudomonadati</taxon>
        <taxon>Pseudomonadota</taxon>
        <taxon>Alphaproteobacteria</taxon>
        <taxon>Rhodospirillales</taxon>
        <taxon>Azospirillaceae</taxon>
        <taxon>Nitrospirillum</taxon>
    </lineage>
</organism>
<protein>
    <recommendedName>
        <fullName evidence="7">UDP-3-O-acylglucosamine N-acyltransferase</fullName>
        <ecNumber evidence="7">2.3.1.191</ecNumber>
    </recommendedName>
</protein>
<evidence type="ECO:0000256" key="5">
    <source>
        <dbReference type="ARBA" id="ARBA00023098"/>
    </source>
</evidence>
<dbReference type="Gene3D" id="2.160.10.10">
    <property type="entry name" value="Hexapeptide repeat proteins"/>
    <property type="match status" value="1"/>
</dbReference>
<dbReference type="OrthoDB" id="9784739at2"/>
<dbReference type="SUPFAM" id="SSF51161">
    <property type="entry name" value="Trimeric LpxA-like enzymes"/>
    <property type="match status" value="1"/>
</dbReference>
<dbReference type="GO" id="GO:0009245">
    <property type="term" value="P:lipid A biosynthetic process"/>
    <property type="evidence" value="ECO:0007669"/>
    <property type="project" value="UniProtKB-UniRule"/>
</dbReference>
<evidence type="ECO:0000313" key="10">
    <source>
        <dbReference type="Proteomes" id="UP000315751"/>
    </source>
</evidence>
<dbReference type="InterPro" id="IPR001451">
    <property type="entry name" value="Hexapep"/>
</dbReference>
<evidence type="ECO:0000256" key="7">
    <source>
        <dbReference type="HAMAP-Rule" id="MF_00523"/>
    </source>
</evidence>
<dbReference type="RefSeq" id="WP_145730125.1">
    <property type="nucleotide sequence ID" value="NZ_VITR01000003.1"/>
</dbReference>
<proteinExistence type="inferred from homology"/>
<keyword evidence="2 7" id="KW-0441">Lipid A biosynthesis</keyword>
<dbReference type="InterPro" id="IPR020573">
    <property type="entry name" value="UDP_GlcNAc_AcTrfase_non-rep"/>
</dbReference>
<comment type="subunit">
    <text evidence="7">Homotrimer.</text>
</comment>
<evidence type="ECO:0000256" key="3">
    <source>
        <dbReference type="ARBA" id="ARBA00022679"/>
    </source>
</evidence>
<keyword evidence="10" id="KW-1185">Reference proteome</keyword>
<reference evidence="9 10" key="1">
    <citation type="submission" date="2019-06" db="EMBL/GenBank/DDBJ databases">
        <title>Genomic Encyclopedia of Type Strains, Phase IV (KMG-V): Genome sequencing to study the core and pangenomes of soil and plant-associated prokaryotes.</title>
        <authorList>
            <person name="Whitman W."/>
        </authorList>
    </citation>
    <scope>NUCLEOTIDE SEQUENCE [LARGE SCALE GENOMIC DNA]</scope>
    <source>
        <strain evidence="9 10">BR 11622</strain>
    </source>
</reference>
<feature type="domain" description="UDP-3-O-[3-hydroxymyristoyl] glucosamine N-acyltransferase non-repeat region" evidence="8">
    <location>
        <begin position="35"/>
        <end position="101"/>
    </location>
</feature>
<dbReference type="GO" id="GO:0016020">
    <property type="term" value="C:membrane"/>
    <property type="evidence" value="ECO:0007669"/>
    <property type="project" value="GOC"/>
</dbReference>
<comment type="catalytic activity">
    <reaction evidence="7">
        <text>a UDP-3-O-[(3R)-3-hydroxyacyl]-alpha-D-glucosamine + a (3R)-hydroxyacyl-[ACP] = a UDP-2-N,3-O-bis[(3R)-3-hydroxyacyl]-alpha-D-glucosamine + holo-[ACP] + H(+)</text>
        <dbReference type="Rhea" id="RHEA:53836"/>
        <dbReference type="Rhea" id="RHEA-COMP:9685"/>
        <dbReference type="Rhea" id="RHEA-COMP:9945"/>
        <dbReference type="ChEBI" id="CHEBI:15378"/>
        <dbReference type="ChEBI" id="CHEBI:64479"/>
        <dbReference type="ChEBI" id="CHEBI:78827"/>
        <dbReference type="ChEBI" id="CHEBI:137740"/>
        <dbReference type="ChEBI" id="CHEBI:137748"/>
        <dbReference type="EC" id="2.3.1.191"/>
    </reaction>
</comment>
<evidence type="ECO:0000256" key="1">
    <source>
        <dbReference type="ARBA" id="ARBA00022516"/>
    </source>
</evidence>
<dbReference type="PANTHER" id="PTHR43378">
    <property type="entry name" value="UDP-3-O-ACYLGLUCOSAMINE N-ACYLTRANSFERASE"/>
    <property type="match status" value="1"/>
</dbReference>
<dbReference type="PANTHER" id="PTHR43378:SF2">
    <property type="entry name" value="UDP-3-O-ACYLGLUCOSAMINE N-ACYLTRANSFERASE 1, MITOCHONDRIAL-RELATED"/>
    <property type="match status" value="1"/>
</dbReference>
<keyword evidence="4 7" id="KW-0677">Repeat</keyword>
<dbReference type="PROSITE" id="PS00101">
    <property type="entry name" value="HEXAPEP_TRANSFERASES"/>
    <property type="match status" value="2"/>
</dbReference>
<accession>A0A560HD39</accession>
<dbReference type="AlphaFoldDB" id="A0A560HD39"/>
<dbReference type="EMBL" id="VITR01000003">
    <property type="protein sequence ID" value="TWB44307.1"/>
    <property type="molecule type" value="Genomic_DNA"/>
</dbReference>
<feature type="active site" description="Proton acceptor" evidence="7">
    <location>
        <position position="251"/>
    </location>
</feature>